<gene>
    <name evidence="2" type="ORF">ACG00Y_03885</name>
</gene>
<name>A0ABW7EXK6_9BURK</name>
<dbReference type="Pfam" id="PF04654">
    <property type="entry name" value="DUF599"/>
    <property type="match status" value="1"/>
</dbReference>
<dbReference type="Proteomes" id="UP001606210">
    <property type="component" value="Unassembled WGS sequence"/>
</dbReference>
<keyword evidence="1" id="KW-0812">Transmembrane</keyword>
<keyword evidence="1" id="KW-1133">Transmembrane helix</keyword>
<feature type="transmembrane region" description="Helical" evidence="1">
    <location>
        <begin position="170"/>
        <end position="200"/>
    </location>
</feature>
<evidence type="ECO:0000256" key="1">
    <source>
        <dbReference type="SAM" id="Phobius"/>
    </source>
</evidence>
<reference evidence="2 3" key="1">
    <citation type="submission" date="2024-08" db="EMBL/GenBank/DDBJ databases">
        <authorList>
            <person name="Lu H."/>
        </authorList>
    </citation>
    <scope>NUCLEOTIDE SEQUENCE [LARGE SCALE GENOMIC DNA]</scope>
    <source>
        <strain evidence="2 3">LYH14W</strain>
    </source>
</reference>
<comment type="caution">
    <text evidence="2">The sequence shown here is derived from an EMBL/GenBank/DDBJ whole genome shotgun (WGS) entry which is preliminary data.</text>
</comment>
<accession>A0ABW7EXK6</accession>
<dbReference type="InterPro" id="IPR006747">
    <property type="entry name" value="DUF599"/>
</dbReference>
<proteinExistence type="predicted"/>
<dbReference type="RefSeq" id="WP_394476134.1">
    <property type="nucleotide sequence ID" value="NZ_JBIGHV010000001.1"/>
</dbReference>
<organism evidence="2 3">
    <name type="scientific">Pelomonas parva</name>
    <dbReference type="NCBI Taxonomy" id="3299032"/>
    <lineage>
        <taxon>Bacteria</taxon>
        <taxon>Pseudomonadati</taxon>
        <taxon>Pseudomonadota</taxon>
        <taxon>Betaproteobacteria</taxon>
        <taxon>Burkholderiales</taxon>
        <taxon>Sphaerotilaceae</taxon>
        <taxon>Roseateles</taxon>
    </lineage>
</organism>
<dbReference type="EMBL" id="JBIGHV010000001">
    <property type="protein sequence ID" value="MFG6429035.1"/>
    <property type="molecule type" value="Genomic_DNA"/>
</dbReference>
<keyword evidence="1" id="KW-0472">Membrane</keyword>
<dbReference type="PANTHER" id="PTHR31881:SF6">
    <property type="entry name" value="OS09G0494600 PROTEIN"/>
    <property type="match status" value="1"/>
</dbReference>
<feature type="transmembrane region" description="Helical" evidence="1">
    <location>
        <begin position="6"/>
        <end position="27"/>
    </location>
</feature>
<evidence type="ECO:0000313" key="2">
    <source>
        <dbReference type="EMBL" id="MFG6429035.1"/>
    </source>
</evidence>
<feature type="transmembrane region" description="Helical" evidence="1">
    <location>
        <begin position="74"/>
        <end position="94"/>
    </location>
</feature>
<sequence>MSVDWTWASVGATLAVLGLYEALLLLLRRWRPQRLASARHAGLREEWFRVVSAHKGSEVLAVQTLRNSLMSATMLASTAALALMGTVTLAAPSLHDDLASLSPRLVLELALLVLLFASLVSTVMAVRFYNHAGFIGGMPVESEARARWTAAGVRYVRRAGVLYGVGLRQLVLVVPVVSAMLLSASGPVAALLVVAVLYSLDRFNDEGAEG</sequence>
<keyword evidence="3" id="KW-1185">Reference proteome</keyword>
<feature type="transmembrane region" description="Helical" evidence="1">
    <location>
        <begin position="106"/>
        <end position="129"/>
    </location>
</feature>
<dbReference type="PANTHER" id="PTHR31881">
    <property type="match status" value="1"/>
</dbReference>
<evidence type="ECO:0000313" key="3">
    <source>
        <dbReference type="Proteomes" id="UP001606210"/>
    </source>
</evidence>
<protein>
    <submittedName>
        <fullName evidence="2">DUF599 family protein</fullName>
    </submittedName>
</protein>